<gene>
    <name evidence="9" type="ORF">V5R04_14280</name>
</gene>
<evidence type="ECO:0000256" key="7">
    <source>
        <dbReference type="ARBA" id="ARBA00023136"/>
    </source>
</evidence>
<feature type="transmembrane region" description="Helical" evidence="8">
    <location>
        <begin position="251"/>
        <end position="268"/>
    </location>
</feature>
<dbReference type="EMBL" id="CP146203">
    <property type="protein sequence ID" value="XBH21360.1"/>
    <property type="molecule type" value="Genomic_DNA"/>
</dbReference>
<dbReference type="CDD" id="cd06579">
    <property type="entry name" value="TM_PBP1_transp_AraH_like"/>
    <property type="match status" value="1"/>
</dbReference>
<evidence type="ECO:0000256" key="4">
    <source>
        <dbReference type="ARBA" id="ARBA00022519"/>
    </source>
</evidence>
<feature type="transmembrane region" description="Helical" evidence="8">
    <location>
        <begin position="305"/>
        <end position="322"/>
    </location>
</feature>
<keyword evidence="7 8" id="KW-0472">Membrane</keyword>
<evidence type="ECO:0000256" key="6">
    <source>
        <dbReference type="ARBA" id="ARBA00022989"/>
    </source>
</evidence>
<name>A0AAU7DVR5_9MICO</name>
<evidence type="ECO:0000256" key="8">
    <source>
        <dbReference type="SAM" id="Phobius"/>
    </source>
</evidence>
<feature type="transmembrane region" description="Helical" evidence="8">
    <location>
        <begin position="198"/>
        <end position="218"/>
    </location>
</feature>
<comment type="subcellular location">
    <subcellularLocation>
        <location evidence="1">Cell membrane</location>
        <topology evidence="1">Multi-pass membrane protein</topology>
    </subcellularLocation>
</comment>
<feature type="transmembrane region" description="Helical" evidence="8">
    <location>
        <begin position="68"/>
        <end position="101"/>
    </location>
</feature>
<dbReference type="Pfam" id="PF02653">
    <property type="entry name" value="BPD_transp_2"/>
    <property type="match status" value="1"/>
</dbReference>
<dbReference type="AlphaFoldDB" id="A0AAU7DVR5"/>
<dbReference type="GO" id="GO:0005886">
    <property type="term" value="C:plasma membrane"/>
    <property type="evidence" value="ECO:0007669"/>
    <property type="project" value="UniProtKB-SubCell"/>
</dbReference>
<dbReference type="GO" id="GO:0022857">
    <property type="term" value="F:transmembrane transporter activity"/>
    <property type="evidence" value="ECO:0007669"/>
    <property type="project" value="InterPro"/>
</dbReference>
<evidence type="ECO:0000256" key="2">
    <source>
        <dbReference type="ARBA" id="ARBA00022448"/>
    </source>
</evidence>
<protein>
    <submittedName>
        <fullName evidence="9">ABC transporter permease</fullName>
    </submittedName>
</protein>
<evidence type="ECO:0000256" key="5">
    <source>
        <dbReference type="ARBA" id="ARBA00022692"/>
    </source>
</evidence>
<keyword evidence="5 8" id="KW-0812">Transmembrane</keyword>
<reference evidence="9" key="1">
    <citation type="submission" date="2024-02" db="EMBL/GenBank/DDBJ databases">
        <title>Tomenella chthoni gen. nov. sp. nov., a member of the family Jonesiaceae isolated from bat guano.</title>
        <authorList>
            <person name="Miller S.L."/>
            <person name="King J."/>
            <person name="Sankaranarayanan K."/>
            <person name="Lawson P.A."/>
        </authorList>
    </citation>
    <scope>NUCLEOTIDE SEQUENCE</scope>
    <source>
        <strain evidence="9">BS-20</strain>
    </source>
</reference>
<evidence type="ECO:0000313" key="9">
    <source>
        <dbReference type="EMBL" id="XBH21360.1"/>
    </source>
</evidence>
<dbReference type="PANTHER" id="PTHR32196:SF21">
    <property type="entry name" value="ABC TRANSPORTER PERMEASE PROTEIN YPHD-RELATED"/>
    <property type="match status" value="1"/>
</dbReference>
<sequence length="377" mass="39075">MAQPQSTSSVQMTLTDKIRTRLLGNRGIGEFLLDQRAFVALIVLIIIFGLLSDTFLTGTNMITMTKHVAYNAILALGMLLVIITGGIDLSVGSIVGLSGVVSGVLLQGWDLSVFDATAYPAVWVVIIIALAAGGLVGALNGLLITRFNVAPFIATLGTMYIARGAALLISNGATFPKLQGDPELGNTGFSFLGVARPLGLPTAIWVMIIFALLITVLVTRTTFGRWLYATGGNERAAQLSGVPVNRVKMRVYMISGVCAGMAGIIIASELTSAAPQTGNTFELNAIAAVVIGGASLAGGRGSVKGALIGAFVIGFLSDGLVLVGVSSFWQTVIKGLVIVLAVILDQSQERLKKSRTAAAAAQSVKRELASTQPAASA</sequence>
<keyword evidence="2" id="KW-0813">Transport</keyword>
<keyword evidence="6 8" id="KW-1133">Transmembrane helix</keyword>
<feature type="transmembrane region" description="Helical" evidence="8">
    <location>
        <begin position="121"/>
        <end position="142"/>
    </location>
</feature>
<feature type="transmembrane region" description="Helical" evidence="8">
    <location>
        <begin position="37"/>
        <end position="56"/>
    </location>
</feature>
<proteinExistence type="predicted"/>
<keyword evidence="4" id="KW-0997">Cell inner membrane</keyword>
<keyword evidence="3" id="KW-1003">Cell membrane</keyword>
<evidence type="ECO:0000256" key="1">
    <source>
        <dbReference type="ARBA" id="ARBA00004651"/>
    </source>
</evidence>
<evidence type="ECO:0000256" key="3">
    <source>
        <dbReference type="ARBA" id="ARBA00022475"/>
    </source>
</evidence>
<accession>A0AAU7DVR5</accession>
<dbReference type="PANTHER" id="PTHR32196">
    <property type="entry name" value="ABC TRANSPORTER PERMEASE PROTEIN YPHD-RELATED-RELATED"/>
    <property type="match status" value="1"/>
</dbReference>
<feature type="transmembrane region" description="Helical" evidence="8">
    <location>
        <begin position="149"/>
        <end position="169"/>
    </location>
</feature>
<dbReference type="InterPro" id="IPR001851">
    <property type="entry name" value="ABC_transp_permease"/>
</dbReference>
<organism evidence="9">
    <name type="scientific">Jonesiaceae bacterium BS-20</name>
    <dbReference type="NCBI Taxonomy" id="3120821"/>
    <lineage>
        <taxon>Bacteria</taxon>
        <taxon>Bacillati</taxon>
        <taxon>Actinomycetota</taxon>
        <taxon>Actinomycetes</taxon>
        <taxon>Micrococcales</taxon>
        <taxon>Jonesiaceae</taxon>
    </lineage>
</organism>